<accession>A0A8H7S2D0</accession>
<feature type="compositionally biased region" description="Polar residues" evidence="1">
    <location>
        <begin position="1"/>
        <end position="23"/>
    </location>
</feature>
<protein>
    <submittedName>
        <fullName evidence="2">Uncharacterized protein</fullName>
    </submittedName>
</protein>
<organism evidence="2 3">
    <name type="scientific">Circinella minor</name>
    <dbReference type="NCBI Taxonomy" id="1195481"/>
    <lineage>
        <taxon>Eukaryota</taxon>
        <taxon>Fungi</taxon>
        <taxon>Fungi incertae sedis</taxon>
        <taxon>Mucoromycota</taxon>
        <taxon>Mucoromycotina</taxon>
        <taxon>Mucoromycetes</taxon>
        <taxon>Mucorales</taxon>
        <taxon>Lichtheimiaceae</taxon>
        <taxon>Circinella</taxon>
    </lineage>
</organism>
<sequence length="148" mass="16640">MNNINKRNRSMSPIHSSASQSPHAQKRLRDTNNNISLTAEEMSSSLTQMEEGIPTGNVSELESTTLSTTSKEEACSNKKDNENKEDTVVRKARQKKRGPYQKNDAKKVRQAFMDLAYGKSKKQAAKDNVVTIYKEKFGDDDIGKENLK</sequence>
<name>A0A8H7S2D0_9FUNG</name>
<evidence type="ECO:0000256" key="1">
    <source>
        <dbReference type="SAM" id="MobiDB-lite"/>
    </source>
</evidence>
<gene>
    <name evidence="2" type="ORF">INT45_012670</name>
</gene>
<feature type="compositionally biased region" description="Basic and acidic residues" evidence="1">
    <location>
        <begin position="70"/>
        <end position="89"/>
    </location>
</feature>
<reference evidence="2 3" key="1">
    <citation type="submission" date="2020-12" db="EMBL/GenBank/DDBJ databases">
        <title>Metabolic potential, ecology and presence of endohyphal bacteria is reflected in genomic diversity of Mucoromycotina.</title>
        <authorList>
            <person name="Muszewska A."/>
            <person name="Okrasinska A."/>
            <person name="Steczkiewicz K."/>
            <person name="Drgas O."/>
            <person name="Orlowska M."/>
            <person name="Perlinska-Lenart U."/>
            <person name="Aleksandrzak-Piekarczyk T."/>
            <person name="Szatraj K."/>
            <person name="Zielenkiewicz U."/>
            <person name="Pilsyk S."/>
            <person name="Malc E."/>
            <person name="Mieczkowski P."/>
            <person name="Kruszewska J.S."/>
            <person name="Biernat P."/>
            <person name="Pawlowska J."/>
        </authorList>
    </citation>
    <scope>NUCLEOTIDE SEQUENCE [LARGE SCALE GENOMIC DNA]</scope>
    <source>
        <strain evidence="2 3">CBS 142.35</strain>
    </source>
</reference>
<feature type="compositionally biased region" description="Low complexity" evidence="1">
    <location>
        <begin position="59"/>
        <end position="69"/>
    </location>
</feature>
<comment type="caution">
    <text evidence="2">The sequence shown here is derived from an EMBL/GenBank/DDBJ whole genome shotgun (WGS) entry which is preliminary data.</text>
</comment>
<keyword evidence="3" id="KW-1185">Reference proteome</keyword>
<dbReference type="EMBL" id="JAEPRB010000110">
    <property type="protein sequence ID" value="KAG2221419.1"/>
    <property type="molecule type" value="Genomic_DNA"/>
</dbReference>
<evidence type="ECO:0000313" key="2">
    <source>
        <dbReference type="EMBL" id="KAG2221419.1"/>
    </source>
</evidence>
<evidence type="ECO:0000313" key="3">
    <source>
        <dbReference type="Proteomes" id="UP000646827"/>
    </source>
</evidence>
<dbReference type="Proteomes" id="UP000646827">
    <property type="component" value="Unassembled WGS sequence"/>
</dbReference>
<proteinExistence type="predicted"/>
<feature type="region of interest" description="Disordered" evidence="1">
    <location>
        <begin position="1"/>
        <end position="106"/>
    </location>
</feature>
<feature type="compositionally biased region" description="Polar residues" evidence="1">
    <location>
        <begin position="31"/>
        <end position="48"/>
    </location>
</feature>
<feature type="compositionally biased region" description="Basic residues" evidence="1">
    <location>
        <begin position="90"/>
        <end position="99"/>
    </location>
</feature>
<dbReference type="AlphaFoldDB" id="A0A8H7S2D0"/>
<dbReference type="OrthoDB" id="10424369at2759"/>